<evidence type="ECO:0000313" key="2">
    <source>
        <dbReference type="Proteomes" id="UP000791080"/>
    </source>
</evidence>
<sequence>MPTVDDLLKRMMDRGFLFMPAPGDAEVPHTLMASFGWPGYIDWIHIRGEDDATACRFRDERGDGRDRPAGRVVWKYEGTFADTAIELLCLPDPGERNSPYRITSPPSALWLPEWPRIPEPRRP</sequence>
<name>A0ABT1JNI9_ACTCY</name>
<reference evidence="1 2" key="2">
    <citation type="submission" date="2022-06" db="EMBL/GenBank/DDBJ databases">
        <title>Genomic Encyclopedia of Type Strains, Phase I: the one thousand microbial genomes (KMG-I) project.</title>
        <authorList>
            <person name="Kyrpides N."/>
        </authorList>
    </citation>
    <scope>NUCLEOTIDE SEQUENCE [LARGE SCALE GENOMIC DNA]</scope>
    <source>
        <strain evidence="1 2">DSM 43889</strain>
    </source>
</reference>
<comment type="caution">
    <text evidence="1">The sequence shown here is derived from an EMBL/GenBank/DDBJ whole genome shotgun (WGS) entry which is preliminary data.</text>
</comment>
<dbReference type="Proteomes" id="UP000791080">
    <property type="component" value="Unassembled WGS sequence"/>
</dbReference>
<reference evidence="1 2" key="1">
    <citation type="submission" date="2013-07" db="EMBL/GenBank/DDBJ databases">
        <authorList>
            <consortium name="DOE Joint Genome Institute"/>
            <person name="Reeve W."/>
            <person name="Huntemann M."/>
            <person name="Han J."/>
            <person name="Chen A."/>
            <person name="Kyrpides N."/>
            <person name="Mavromatis K."/>
            <person name="Markowitz V."/>
            <person name="Palaniappan K."/>
            <person name="Ivanova N."/>
            <person name="Schaumberg A."/>
            <person name="Pati A."/>
            <person name="Liolios K."/>
            <person name="Nordberg H.P."/>
            <person name="Cantor M.N."/>
            <person name="Hua S.X."/>
            <person name="Woyke T."/>
        </authorList>
    </citation>
    <scope>NUCLEOTIDE SEQUENCE [LARGE SCALE GENOMIC DNA]</scope>
    <source>
        <strain evidence="1 2">DSM 43889</strain>
    </source>
</reference>
<proteinExistence type="predicted"/>
<accession>A0ABT1JNI9</accession>
<dbReference type="EMBL" id="AUBJ02000001">
    <property type="protein sequence ID" value="MCP2334086.1"/>
    <property type="molecule type" value="Genomic_DNA"/>
</dbReference>
<gene>
    <name evidence="1" type="ORF">G443_004356</name>
</gene>
<evidence type="ECO:0000313" key="1">
    <source>
        <dbReference type="EMBL" id="MCP2334086.1"/>
    </source>
</evidence>
<keyword evidence="2" id="KW-1185">Reference proteome</keyword>
<protein>
    <submittedName>
        <fullName evidence="1">Uncharacterized protein</fullName>
    </submittedName>
</protein>
<organism evidence="1 2">
    <name type="scientific">Actinoalloteichus caeruleus DSM 43889</name>
    <dbReference type="NCBI Taxonomy" id="1120930"/>
    <lineage>
        <taxon>Bacteria</taxon>
        <taxon>Bacillati</taxon>
        <taxon>Actinomycetota</taxon>
        <taxon>Actinomycetes</taxon>
        <taxon>Pseudonocardiales</taxon>
        <taxon>Pseudonocardiaceae</taxon>
        <taxon>Actinoalloteichus</taxon>
        <taxon>Actinoalloteichus cyanogriseus</taxon>
    </lineage>
</organism>